<keyword evidence="2" id="KW-0378">Hydrolase</keyword>
<evidence type="ECO:0000256" key="1">
    <source>
        <dbReference type="ARBA" id="ARBA00001947"/>
    </source>
</evidence>
<dbReference type="PROSITE" id="PS51747">
    <property type="entry name" value="CYT_DCMP_DEAMINASES_2"/>
    <property type="match status" value="1"/>
</dbReference>
<dbReference type="InterPro" id="IPR035105">
    <property type="entry name" value="Deoxycytidylate_deaminase_dom"/>
</dbReference>
<dbReference type="Proteomes" id="UP000239549">
    <property type="component" value="Unassembled WGS sequence"/>
</dbReference>
<evidence type="ECO:0000256" key="2">
    <source>
        <dbReference type="ARBA" id="ARBA00022801"/>
    </source>
</evidence>
<dbReference type="Pfam" id="PF00383">
    <property type="entry name" value="dCMP_cyt_deam_1"/>
    <property type="match status" value="1"/>
</dbReference>
<reference evidence="7" key="1">
    <citation type="submission" date="2018-02" db="EMBL/GenBank/DDBJ databases">
        <title>Genome sequence of Desulfocucumis palustris strain NAW-5.</title>
        <authorList>
            <person name="Watanabe M."/>
            <person name="Kojima H."/>
            <person name="Fukui M."/>
        </authorList>
    </citation>
    <scope>NUCLEOTIDE SEQUENCE [LARGE SCALE GENOMIC DNA]</scope>
    <source>
        <strain evidence="7">NAW-5</strain>
    </source>
</reference>
<dbReference type="AlphaFoldDB" id="A0A2L2XH04"/>
<name>A0A2L2XH04_9FIRM</name>
<evidence type="ECO:0000256" key="3">
    <source>
        <dbReference type="PIRSR" id="PIRSR006019-1"/>
    </source>
</evidence>
<dbReference type="PIRSF" id="PIRSF006019">
    <property type="entry name" value="dCMP_deaminase"/>
    <property type="match status" value="1"/>
</dbReference>
<proteinExistence type="predicted"/>
<evidence type="ECO:0000256" key="4">
    <source>
        <dbReference type="PIRSR" id="PIRSR006019-2"/>
    </source>
</evidence>
<dbReference type="PANTHER" id="PTHR11086">
    <property type="entry name" value="DEOXYCYTIDYLATE DEAMINASE-RELATED"/>
    <property type="match status" value="1"/>
</dbReference>
<dbReference type="EMBL" id="BFAV01000179">
    <property type="protein sequence ID" value="GBF35647.1"/>
    <property type="molecule type" value="Genomic_DNA"/>
</dbReference>
<dbReference type="Gene3D" id="3.40.140.10">
    <property type="entry name" value="Cytidine Deaminase, domain 2"/>
    <property type="match status" value="1"/>
</dbReference>
<gene>
    <name evidence="6" type="ORF">DCCM_4776</name>
</gene>
<evidence type="ECO:0000313" key="7">
    <source>
        <dbReference type="Proteomes" id="UP000239549"/>
    </source>
</evidence>
<feature type="binding site" evidence="4">
    <location>
        <position position="104"/>
    </location>
    <ligand>
        <name>Zn(2+)</name>
        <dbReference type="ChEBI" id="CHEBI:29105"/>
        <note>catalytic</note>
    </ligand>
</feature>
<comment type="caution">
    <text evidence="6">The sequence shown here is derived from an EMBL/GenBank/DDBJ whole genome shotgun (WGS) entry which is preliminary data.</text>
</comment>
<feature type="domain" description="CMP/dCMP-type deaminase" evidence="5">
    <location>
        <begin position="7"/>
        <end position="141"/>
    </location>
</feature>
<feature type="active site" description="Proton donor" evidence="3">
    <location>
        <position position="78"/>
    </location>
</feature>
<accession>A0A2L2XH04</accession>
<keyword evidence="4" id="KW-0479">Metal-binding</keyword>
<dbReference type="GO" id="GO:0008270">
    <property type="term" value="F:zinc ion binding"/>
    <property type="evidence" value="ECO:0007669"/>
    <property type="project" value="InterPro"/>
</dbReference>
<evidence type="ECO:0000259" key="5">
    <source>
        <dbReference type="PROSITE" id="PS51747"/>
    </source>
</evidence>
<comment type="cofactor">
    <cofactor evidence="1 4">
        <name>Zn(2+)</name>
        <dbReference type="ChEBI" id="CHEBI:29105"/>
    </cofactor>
</comment>
<dbReference type="SUPFAM" id="SSF53927">
    <property type="entry name" value="Cytidine deaminase-like"/>
    <property type="match status" value="1"/>
</dbReference>
<dbReference type="InterPro" id="IPR015517">
    <property type="entry name" value="dCMP_deaminase-rel"/>
</dbReference>
<evidence type="ECO:0000313" key="6">
    <source>
        <dbReference type="EMBL" id="GBF35647.1"/>
    </source>
</evidence>
<dbReference type="GO" id="GO:0005737">
    <property type="term" value="C:cytoplasm"/>
    <property type="evidence" value="ECO:0007669"/>
    <property type="project" value="TreeGrafter"/>
</dbReference>
<sequence length="157" mass="17443">MTPRRPSFDETYMDVVETIARRSTCLRKKVGAVIVVDNRIISHGYNGVVSGETHCCDTGSCLKDLVGREDYKPCVHAEQNAICLCAKRGLAVKGGTIYVNADICVTCAKLIVTCEISRVVVRRDHKGTGEGIDYLERYGVKVDLWPPEREPGRQQKD</sequence>
<dbReference type="InterPro" id="IPR016193">
    <property type="entry name" value="Cytidine_deaminase-like"/>
</dbReference>
<feature type="binding site" evidence="4">
    <location>
        <position position="76"/>
    </location>
    <ligand>
        <name>Zn(2+)</name>
        <dbReference type="ChEBI" id="CHEBI:29105"/>
        <note>catalytic</note>
    </ligand>
</feature>
<dbReference type="GO" id="GO:0004132">
    <property type="term" value="F:dCMP deaminase activity"/>
    <property type="evidence" value="ECO:0007669"/>
    <property type="project" value="InterPro"/>
</dbReference>
<dbReference type="RefSeq" id="WP_231702840.1">
    <property type="nucleotide sequence ID" value="NZ_BFAV01000179.1"/>
</dbReference>
<dbReference type="GO" id="GO:0006220">
    <property type="term" value="P:pyrimidine nucleotide metabolic process"/>
    <property type="evidence" value="ECO:0007669"/>
    <property type="project" value="InterPro"/>
</dbReference>
<keyword evidence="7" id="KW-1185">Reference proteome</keyword>
<organism evidence="6 7">
    <name type="scientific">Desulfocucumis palustris</name>
    <dbReference type="NCBI Taxonomy" id="1898651"/>
    <lineage>
        <taxon>Bacteria</taxon>
        <taxon>Bacillati</taxon>
        <taxon>Bacillota</taxon>
        <taxon>Clostridia</taxon>
        <taxon>Eubacteriales</taxon>
        <taxon>Desulfocucumaceae</taxon>
        <taxon>Desulfocucumis</taxon>
    </lineage>
</organism>
<dbReference type="CDD" id="cd01286">
    <property type="entry name" value="deoxycytidylate_deaminase"/>
    <property type="match status" value="1"/>
</dbReference>
<keyword evidence="4" id="KW-0862">Zinc</keyword>
<dbReference type="InterPro" id="IPR016473">
    <property type="entry name" value="dCMP_deaminase"/>
</dbReference>
<protein>
    <submittedName>
        <fullName evidence="6">dCMP deaminase</fullName>
    </submittedName>
</protein>
<feature type="binding site" evidence="4">
    <location>
        <position position="107"/>
    </location>
    <ligand>
        <name>Zn(2+)</name>
        <dbReference type="ChEBI" id="CHEBI:29105"/>
        <note>catalytic</note>
    </ligand>
</feature>
<dbReference type="InterPro" id="IPR002125">
    <property type="entry name" value="CMP_dCMP_dom"/>
</dbReference>
<dbReference type="PANTHER" id="PTHR11086:SF18">
    <property type="entry name" value="DEOXYCYTIDYLATE DEAMINASE"/>
    <property type="match status" value="1"/>
</dbReference>